<keyword evidence="8" id="KW-0949">S-adenosyl-L-methionine</keyword>
<evidence type="ECO:0000256" key="9">
    <source>
        <dbReference type="ARBA" id="ARBA00022694"/>
    </source>
</evidence>
<dbReference type="PIRSF" id="PIRSF036428">
    <property type="entry name" value="CobL"/>
    <property type="match status" value="1"/>
</dbReference>
<dbReference type="CDD" id="cd02440">
    <property type="entry name" value="AdoMet_MTases"/>
    <property type="match status" value="1"/>
</dbReference>
<protein>
    <recommendedName>
        <fullName evidence="4">tRNA (guanine(46)-N(7))-methyltransferase</fullName>
        <ecNumber evidence="4">2.1.1.33</ecNumber>
    </recommendedName>
</protein>
<dbReference type="GO" id="GO:0008276">
    <property type="term" value="F:protein methyltransferase activity"/>
    <property type="evidence" value="ECO:0007669"/>
    <property type="project" value="InterPro"/>
</dbReference>
<comment type="pathway">
    <text evidence="3">Cofactor biosynthesis; adenosylcobalamin biosynthesis.</text>
</comment>
<comment type="function">
    <text evidence="2">Catalyzes the formation of N(7)-methylguanine at position 46 (m7G46) in tRNA.</text>
</comment>
<dbReference type="OrthoDB" id="9780707at2"/>
<dbReference type="EC" id="2.1.1.33" evidence="4"/>
<dbReference type="UniPathway" id="UPA00148"/>
<dbReference type="InterPro" id="IPR000878">
    <property type="entry name" value="4pyrrol_Mease"/>
</dbReference>
<dbReference type="CDD" id="cd11644">
    <property type="entry name" value="Precorrin-6Y-MT"/>
    <property type="match status" value="1"/>
</dbReference>
<accession>A0A7Z9BU06</accession>
<comment type="catalytic activity">
    <reaction evidence="1">
        <text>guanosine(46) in tRNA + S-adenosyl-L-methionine = N(7)-methylguanosine(46) in tRNA + S-adenosyl-L-homocysteine</text>
        <dbReference type="Rhea" id="RHEA:42708"/>
        <dbReference type="Rhea" id="RHEA-COMP:10188"/>
        <dbReference type="Rhea" id="RHEA-COMP:10189"/>
        <dbReference type="ChEBI" id="CHEBI:57856"/>
        <dbReference type="ChEBI" id="CHEBI:59789"/>
        <dbReference type="ChEBI" id="CHEBI:74269"/>
        <dbReference type="ChEBI" id="CHEBI:74480"/>
        <dbReference type="EC" id="2.1.1.33"/>
    </reaction>
</comment>
<dbReference type="InterPro" id="IPR029063">
    <property type="entry name" value="SAM-dependent_MTases_sf"/>
</dbReference>
<dbReference type="InterPro" id="IPR035996">
    <property type="entry name" value="4pyrrol_Methylase_sf"/>
</dbReference>
<evidence type="ECO:0000256" key="6">
    <source>
        <dbReference type="ARBA" id="ARBA00022603"/>
    </source>
</evidence>
<organism evidence="11 12">
    <name type="scientific">Planktothrix serta PCC 8927</name>
    <dbReference type="NCBI Taxonomy" id="671068"/>
    <lineage>
        <taxon>Bacteria</taxon>
        <taxon>Bacillati</taxon>
        <taxon>Cyanobacteriota</taxon>
        <taxon>Cyanophyceae</taxon>
        <taxon>Oscillatoriophycideae</taxon>
        <taxon>Oscillatoriales</taxon>
        <taxon>Microcoleaceae</taxon>
        <taxon>Planktothrix</taxon>
    </lineage>
</organism>
<evidence type="ECO:0000256" key="1">
    <source>
        <dbReference type="ARBA" id="ARBA00000142"/>
    </source>
</evidence>
<evidence type="ECO:0000256" key="8">
    <source>
        <dbReference type="ARBA" id="ARBA00022691"/>
    </source>
</evidence>
<dbReference type="NCBIfam" id="TIGR02467">
    <property type="entry name" value="CbiE"/>
    <property type="match status" value="1"/>
</dbReference>
<gene>
    <name evidence="11" type="ORF">PL8927_600271</name>
</gene>
<evidence type="ECO:0000256" key="2">
    <source>
        <dbReference type="ARBA" id="ARBA00003015"/>
    </source>
</evidence>
<dbReference type="GO" id="GO:0008176">
    <property type="term" value="F:tRNA (guanine(46)-N7)-methyltransferase activity"/>
    <property type="evidence" value="ECO:0007669"/>
    <property type="project" value="UniProtKB-EC"/>
</dbReference>
<dbReference type="InterPro" id="IPR003358">
    <property type="entry name" value="tRNA_(Gua-N-7)_MeTrfase_Trmb"/>
</dbReference>
<dbReference type="InterPro" id="IPR014777">
    <property type="entry name" value="4pyrrole_Mease_sub1"/>
</dbReference>
<evidence type="ECO:0000259" key="10">
    <source>
        <dbReference type="Pfam" id="PF00590"/>
    </source>
</evidence>
<dbReference type="InterPro" id="IPR050714">
    <property type="entry name" value="Cobalamin_biosynth_MTase"/>
</dbReference>
<dbReference type="NCBIfam" id="TIGR02469">
    <property type="entry name" value="CbiT"/>
    <property type="match status" value="1"/>
</dbReference>
<keyword evidence="12" id="KW-1185">Reference proteome</keyword>
<dbReference type="Proteomes" id="UP000184550">
    <property type="component" value="Unassembled WGS sequence"/>
</dbReference>
<keyword evidence="9" id="KW-0819">tRNA processing</keyword>
<evidence type="ECO:0000256" key="4">
    <source>
        <dbReference type="ARBA" id="ARBA00011977"/>
    </source>
</evidence>
<feature type="domain" description="Tetrapyrrole methylase" evidence="10">
    <location>
        <begin position="1"/>
        <end position="200"/>
    </location>
</feature>
<dbReference type="Pfam" id="PF00590">
    <property type="entry name" value="TP_methylase"/>
    <property type="match status" value="1"/>
</dbReference>
<evidence type="ECO:0000256" key="3">
    <source>
        <dbReference type="ARBA" id="ARBA00004953"/>
    </source>
</evidence>
<evidence type="ECO:0000313" key="11">
    <source>
        <dbReference type="EMBL" id="VXD18122.1"/>
    </source>
</evidence>
<name>A0A7Z9BU06_9CYAN</name>
<comment type="caution">
    <text evidence="11">The sequence shown here is derived from an EMBL/GenBank/DDBJ whole genome shotgun (WGS) entry which is preliminary data.</text>
</comment>
<dbReference type="Pfam" id="PF02390">
    <property type="entry name" value="Methyltransf_4"/>
    <property type="match status" value="1"/>
</dbReference>
<keyword evidence="5" id="KW-0169">Cobalamin biosynthesis</keyword>
<sequence>MIHVIGIGLDGASGLSESVLNLIAGATVLVGSDRHLSYFPEHSASRLVLGDLTETIIEIRQQLIRWEIENKQSLDNYIVILVSGDPLFFGLGRLLVAEFPPEKLTFHPHVSSIQLAFNRIKIPWQDAEILSAHGRSMETLIQALQQGIEKIAILTDNIHNPQAIAQLINSLDLPSYYQFWVCENLGGNDERVQLWDIESLKNQEFSSLNIVILLRQSRSGIEPLDLSKIPTFGIQDQLFLSYSDRPGLMTKREVRTLVLGELALQPKQTIWDIGAGTGSVSIEIARLFPDSTVYSIEKTAAGTTLIEQNRQRFQVNNVVSIHGEAPDILHHLRSPHRIFIGGSGKNLSEILGICSIRLSPGGVIVLALATLEHLNTALNWLEQRKRIEHSWTYRILNVQLSRSVPIANLTRFSPLNPVTLLTISHHSLFA</sequence>
<dbReference type="InterPro" id="IPR012818">
    <property type="entry name" value="CbiE"/>
</dbReference>
<dbReference type="InterPro" id="IPR014776">
    <property type="entry name" value="4pyrrole_Mease_sub2"/>
</dbReference>
<dbReference type="Gene3D" id="3.40.1010.10">
    <property type="entry name" value="Cobalt-precorrin-4 Transmethylase, Domain 1"/>
    <property type="match status" value="1"/>
</dbReference>
<dbReference type="PANTHER" id="PTHR43182:SF1">
    <property type="entry name" value="COBALT-PRECORRIN-7 C(5)-METHYLTRANSFERASE"/>
    <property type="match status" value="1"/>
</dbReference>
<dbReference type="InterPro" id="IPR006365">
    <property type="entry name" value="Cbl_synth_CobL"/>
</dbReference>
<dbReference type="GO" id="GO:0009236">
    <property type="term" value="P:cobalamin biosynthetic process"/>
    <property type="evidence" value="ECO:0007669"/>
    <property type="project" value="UniProtKB-UniPathway"/>
</dbReference>
<dbReference type="EMBL" id="CZCU02000136">
    <property type="protein sequence ID" value="VXD18122.1"/>
    <property type="molecule type" value="Genomic_DNA"/>
</dbReference>
<dbReference type="AlphaFoldDB" id="A0A7Z9BU06"/>
<evidence type="ECO:0000256" key="5">
    <source>
        <dbReference type="ARBA" id="ARBA00022573"/>
    </source>
</evidence>
<keyword evidence="7" id="KW-0808">Transferase</keyword>
<dbReference type="Gene3D" id="3.40.50.150">
    <property type="entry name" value="Vaccinia Virus protein VP39"/>
    <property type="match status" value="1"/>
</dbReference>
<dbReference type="PANTHER" id="PTHR43182">
    <property type="entry name" value="COBALT-PRECORRIN-6B C(15)-METHYLTRANSFERASE (DECARBOXYLATING)"/>
    <property type="match status" value="1"/>
</dbReference>
<dbReference type="Gene3D" id="3.30.950.10">
    <property type="entry name" value="Methyltransferase, Cobalt-precorrin-4 Transmethylase, Domain 2"/>
    <property type="match status" value="1"/>
</dbReference>
<keyword evidence="6 11" id="KW-0489">Methyltransferase</keyword>
<proteinExistence type="predicted"/>
<evidence type="ECO:0000256" key="7">
    <source>
        <dbReference type="ARBA" id="ARBA00022679"/>
    </source>
</evidence>
<dbReference type="SUPFAM" id="SSF53790">
    <property type="entry name" value="Tetrapyrrole methylase"/>
    <property type="match status" value="1"/>
</dbReference>
<reference evidence="11" key="1">
    <citation type="submission" date="2019-10" db="EMBL/GenBank/DDBJ databases">
        <authorList>
            <consortium name="Genoscope - CEA"/>
            <person name="William W."/>
        </authorList>
    </citation>
    <scope>NUCLEOTIDE SEQUENCE [LARGE SCALE GENOMIC DNA]</scope>
    <source>
        <strain evidence="11">BBR_PRJEB10992</strain>
    </source>
</reference>
<dbReference type="InterPro" id="IPR014008">
    <property type="entry name" value="Cbl_synth_MTase_CbiT"/>
</dbReference>
<evidence type="ECO:0000313" key="12">
    <source>
        <dbReference type="Proteomes" id="UP000184550"/>
    </source>
</evidence>
<dbReference type="SUPFAM" id="SSF53335">
    <property type="entry name" value="S-adenosyl-L-methionine-dependent methyltransferases"/>
    <property type="match status" value="1"/>
</dbReference>